<dbReference type="Gene3D" id="3.40.309.10">
    <property type="entry name" value="Aldehyde Dehydrogenase, Chain A, domain 2"/>
    <property type="match status" value="1"/>
</dbReference>
<keyword evidence="3" id="KW-0560">Oxidoreductase</keyword>
<dbReference type="Pfam" id="PF00171">
    <property type="entry name" value="Aldedh"/>
    <property type="match status" value="1"/>
</dbReference>
<reference evidence="6 7" key="1">
    <citation type="submission" date="2017-07" db="EMBL/GenBank/DDBJ databases">
        <authorList>
            <person name="Sun Z.S."/>
            <person name="Albrecht U."/>
            <person name="Echele G."/>
            <person name="Lee C.C."/>
        </authorList>
    </citation>
    <scope>NUCLEOTIDE SEQUENCE [LARGE SCALE GENOMIC DNA]</scope>
    <source>
        <strain evidence="6 7">CGMCC 1.12672</strain>
    </source>
</reference>
<dbReference type="InterPro" id="IPR015590">
    <property type="entry name" value="Aldehyde_DH_dom"/>
</dbReference>
<accession>A0A285R2S2</accession>
<dbReference type="InterPro" id="IPR016162">
    <property type="entry name" value="Ald_DH_N"/>
</dbReference>
<dbReference type="PANTHER" id="PTHR43217">
    <property type="entry name" value="SUCCINATE SEMIALDEHYDE DEHYDROGENASE [NAD(P)+] SAD"/>
    <property type="match status" value="1"/>
</dbReference>
<dbReference type="InterPro" id="IPR016161">
    <property type="entry name" value="Ald_DH/histidinol_DH"/>
</dbReference>
<evidence type="ECO:0000313" key="7">
    <source>
        <dbReference type="Proteomes" id="UP000219494"/>
    </source>
</evidence>
<dbReference type="Proteomes" id="UP000219494">
    <property type="component" value="Unassembled WGS sequence"/>
</dbReference>
<dbReference type="AlphaFoldDB" id="A0A285R2S2"/>
<gene>
    <name evidence="6" type="ORF">SAMN06297144_3319</name>
</gene>
<evidence type="ECO:0000256" key="1">
    <source>
        <dbReference type="ARBA" id="ARBA00009986"/>
    </source>
</evidence>
<organism evidence="6 7">
    <name type="scientific">Sphingomonas guangdongensis</name>
    <dbReference type="NCBI Taxonomy" id="1141890"/>
    <lineage>
        <taxon>Bacteria</taxon>
        <taxon>Pseudomonadati</taxon>
        <taxon>Pseudomonadota</taxon>
        <taxon>Alphaproteobacteria</taxon>
        <taxon>Sphingomonadales</taxon>
        <taxon>Sphingomonadaceae</taxon>
        <taxon>Sphingomonas</taxon>
    </lineage>
</organism>
<comment type="similarity">
    <text evidence="1">Belongs to the aldehyde dehydrogenase family.</text>
</comment>
<evidence type="ECO:0000256" key="3">
    <source>
        <dbReference type="ARBA" id="ARBA00023002"/>
    </source>
</evidence>
<dbReference type="SUPFAM" id="SSF53720">
    <property type="entry name" value="ALDH-like"/>
    <property type="match status" value="1"/>
</dbReference>
<dbReference type="FunFam" id="3.40.309.10:FF:000009">
    <property type="entry name" value="Aldehyde dehydrogenase A"/>
    <property type="match status" value="1"/>
</dbReference>
<dbReference type="GO" id="GO:0004777">
    <property type="term" value="F:succinate-semialdehyde dehydrogenase (NAD+) activity"/>
    <property type="evidence" value="ECO:0007669"/>
    <property type="project" value="TreeGrafter"/>
</dbReference>
<dbReference type="GO" id="GO:0004030">
    <property type="term" value="F:aldehyde dehydrogenase [NAD(P)+] activity"/>
    <property type="evidence" value="ECO:0007669"/>
    <property type="project" value="InterPro"/>
</dbReference>
<dbReference type="InterPro" id="IPR016163">
    <property type="entry name" value="Ald_DH_C"/>
</dbReference>
<dbReference type="OrthoDB" id="9802947at2"/>
<keyword evidence="2" id="KW-0521">NADP</keyword>
<dbReference type="CDD" id="cd07100">
    <property type="entry name" value="ALDH_SSADH1_GabD1"/>
    <property type="match status" value="1"/>
</dbReference>
<protein>
    <submittedName>
        <fullName evidence="6">Succinate-semialdehyde dehydrogenase / glutarate-semialdehyde dehydrogenase</fullName>
    </submittedName>
</protein>
<evidence type="ECO:0000259" key="5">
    <source>
        <dbReference type="Pfam" id="PF00171"/>
    </source>
</evidence>
<dbReference type="InterPro" id="IPR044148">
    <property type="entry name" value="ALDH_GabD1-like"/>
</dbReference>
<evidence type="ECO:0000256" key="2">
    <source>
        <dbReference type="ARBA" id="ARBA00022857"/>
    </source>
</evidence>
<feature type="domain" description="Aldehyde dehydrogenase" evidence="5">
    <location>
        <begin position="2"/>
        <end position="450"/>
    </location>
</feature>
<sequence length="463" mass="48883">MFSSVNPATGEAFATHRPHDDPEVEGRLALAAETYRRWRTSNLDERTALLGAIADRFAADKQRLAEMAVREMGKTLTSAIAEVEKCAAAFRYYAEAGPALLADAEVTTASGRAVASWHALGPVLAIMPWNFPYWQVVRFVAPAIMAGNTGLLKHASLTQGCAALLEEVVLEAGAPRGLFQNLAIEARRVAPLLADDRIVAATLTGSEGAGAQIAEAAGRALKKVVLELGGSDPFVVMRSADIAEAAAVAVTARTQNAGQSCICAKRMIVHADVYDDFMARFSAGMRDLAIGDPMAADTAMGPLSSTAQRDEVLQQAADAVAEGATAVLAPEKIDRPGAWMTAGILTDLPPDGRFAREEIFGPVASVWKVADLDEAITRANDVPFGLGSSVWTTDPAEQASFARDLECGMVAVNAMLASTPEAPFGGVKRSGHGRELGPWGLHEFMNLKAVMLPRGEKSGQVGD</sequence>
<name>A0A285R2S2_9SPHN</name>
<dbReference type="InterPro" id="IPR047110">
    <property type="entry name" value="GABD/Sad-like"/>
</dbReference>
<dbReference type="Gene3D" id="3.40.605.10">
    <property type="entry name" value="Aldehyde Dehydrogenase, Chain A, domain 1"/>
    <property type="match status" value="1"/>
</dbReference>
<dbReference type="EMBL" id="OBMI01000003">
    <property type="protein sequence ID" value="SOB88174.1"/>
    <property type="molecule type" value="Genomic_DNA"/>
</dbReference>
<evidence type="ECO:0000313" key="6">
    <source>
        <dbReference type="EMBL" id="SOB88174.1"/>
    </source>
</evidence>
<proteinExistence type="inferred from homology"/>
<dbReference type="PANTHER" id="PTHR43217:SF1">
    <property type="entry name" value="SUCCINATE SEMIALDEHYDE DEHYDROGENASE [NAD(P)+] SAD"/>
    <property type="match status" value="1"/>
</dbReference>
<evidence type="ECO:0000256" key="4">
    <source>
        <dbReference type="SAM" id="MobiDB-lite"/>
    </source>
</evidence>
<dbReference type="FunFam" id="3.40.605.10:FF:000012">
    <property type="entry name" value="NAD-dependent succinate-semialdehyde dehydrogenase"/>
    <property type="match status" value="1"/>
</dbReference>
<feature type="region of interest" description="Disordered" evidence="4">
    <location>
        <begin position="1"/>
        <end position="21"/>
    </location>
</feature>
<keyword evidence="7" id="KW-1185">Reference proteome</keyword>
<dbReference type="RefSeq" id="WP_097064963.1">
    <property type="nucleotide sequence ID" value="NZ_OBMI01000003.1"/>
</dbReference>